<comment type="subcellular location">
    <subcellularLocation>
        <location evidence="9">Cell membrane</location>
        <topology evidence="9">Single-pass membrane protein</topology>
    </subcellularLocation>
    <subcellularLocation>
        <location evidence="1">Membrane</location>
        <topology evidence="1">Single-pass membrane protein</topology>
    </subcellularLocation>
</comment>
<evidence type="ECO:0000256" key="1">
    <source>
        <dbReference type="ARBA" id="ARBA00004167"/>
    </source>
</evidence>
<feature type="transmembrane region" description="Helical" evidence="11">
    <location>
        <begin position="6"/>
        <end position="25"/>
    </location>
</feature>
<dbReference type="HAMAP" id="MF_00237">
    <property type="entry name" value="TatB"/>
    <property type="match status" value="1"/>
</dbReference>
<feature type="region of interest" description="Disordered" evidence="10">
    <location>
        <begin position="132"/>
        <end position="223"/>
    </location>
</feature>
<feature type="compositionally biased region" description="Basic and acidic residues" evidence="10">
    <location>
        <begin position="214"/>
        <end position="223"/>
    </location>
</feature>
<evidence type="ECO:0000313" key="12">
    <source>
        <dbReference type="EMBL" id="MDR6431146.1"/>
    </source>
</evidence>
<keyword evidence="7 9" id="KW-0811">Translocation</keyword>
<dbReference type="RefSeq" id="WP_310010341.1">
    <property type="nucleotide sequence ID" value="NZ_JAVDQT010000001.1"/>
</dbReference>
<keyword evidence="6 9" id="KW-1133">Transmembrane helix</keyword>
<keyword evidence="4 9" id="KW-0812">Transmembrane</keyword>
<accession>A0ABU1M5X8</accession>
<evidence type="ECO:0000256" key="8">
    <source>
        <dbReference type="ARBA" id="ARBA00023136"/>
    </source>
</evidence>
<evidence type="ECO:0000256" key="5">
    <source>
        <dbReference type="ARBA" id="ARBA00022927"/>
    </source>
</evidence>
<proteinExistence type="inferred from homology"/>
<reference evidence="12 13" key="1">
    <citation type="submission" date="2023-07" db="EMBL/GenBank/DDBJ databases">
        <title>Sorghum-associated microbial communities from plants grown in Nebraska, USA.</title>
        <authorList>
            <person name="Schachtman D."/>
        </authorList>
    </citation>
    <scope>NUCLEOTIDE SEQUENCE [LARGE SCALE GENOMIC DNA]</scope>
    <source>
        <strain evidence="12 13">DS1730</strain>
    </source>
</reference>
<protein>
    <recommendedName>
        <fullName evidence="9">Sec-independent protein translocase protein TatB</fullName>
    </recommendedName>
</protein>
<dbReference type="InterPro" id="IPR018448">
    <property type="entry name" value="TatB"/>
</dbReference>
<comment type="caution">
    <text evidence="12">The sequence shown here is derived from an EMBL/GenBank/DDBJ whole genome shotgun (WGS) entry which is preliminary data.</text>
</comment>
<evidence type="ECO:0000256" key="3">
    <source>
        <dbReference type="ARBA" id="ARBA00022475"/>
    </source>
</evidence>
<keyword evidence="13" id="KW-1185">Reference proteome</keyword>
<dbReference type="EMBL" id="JAVDQT010000001">
    <property type="protein sequence ID" value="MDR6431146.1"/>
    <property type="molecule type" value="Genomic_DNA"/>
</dbReference>
<dbReference type="Gene3D" id="1.20.5.3310">
    <property type="match status" value="1"/>
</dbReference>
<dbReference type="NCBIfam" id="TIGR01410">
    <property type="entry name" value="tatB"/>
    <property type="match status" value="1"/>
</dbReference>
<feature type="compositionally biased region" description="Low complexity" evidence="10">
    <location>
        <begin position="168"/>
        <end position="209"/>
    </location>
</feature>
<keyword evidence="5 9" id="KW-0653">Protein transport</keyword>
<evidence type="ECO:0000256" key="9">
    <source>
        <dbReference type="HAMAP-Rule" id="MF_00237"/>
    </source>
</evidence>
<comment type="function">
    <text evidence="9">Part of the twin-arginine translocation (Tat) system that transports large folded proteins containing a characteristic twin-arginine motif in their signal peptide across membranes. Together with TatC, TatB is part of a receptor directly interacting with Tat signal peptides. TatB may form an oligomeric binding site that transiently accommodates folded Tat precursor proteins before their translocation.</text>
</comment>
<dbReference type="InterPro" id="IPR003369">
    <property type="entry name" value="TatA/B/E"/>
</dbReference>
<keyword evidence="8 9" id="KW-0472">Membrane</keyword>
<keyword evidence="2 9" id="KW-0813">Transport</keyword>
<feature type="compositionally biased region" description="Low complexity" evidence="10">
    <location>
        <begin position="145"/>
        <end position="160"/>
    </location>
</feature>
<gene>
    <name evidence="9" type="primary">tatB</name>
    <name evidence="12" type="ORF">J2782_000851</name>
</gene>
<name>A0ABU1M5X8_9HYPH</name>
<dbReference type="PRINTS" id="PR01506">
    <property type="entry name" value="TATBPROTEIN"/>
</dbReference>
<comment type="similarity">
    <text evidence="9">Belongs to the TatB family.</text>
</comment>
<dbReference type="Proteomes" id="UP001184614">
    <property type="component" value="Unassembled WGS sequence"/>
</dbReference>
<evidence type="ECO:0000256" key="4">
    <source>
        <dbReference type="ARBA" id="ARBA00022692"/>
    </source>
</evidence>
<evidence type="ECO:0000256" key="2">
    <source>
        <dbReference type="ARBA" id="ARBA00022448"/>
    </source>
</evidence>
<keyword evidence="3 9" id="KW-1003">Cell membrane</keyword>
<dbReference type="Pfam" id="PF02416">
    <property type="entry name" value="TatA_B_E"/>
    <property type="match status" value="1"/>
</dbReference>
<organism evidence="12 13">
    <name type="scientific">Brucella pseudogrignonensis</name>
    <dbReference type="NCBI Taxonomy" id="419475"/>
    <lineage>
        <taxon>Bacteria</taxon>
        <taxon>Pseudomonadati</taxon>
        <taxon>Pseudomonadota</taxon>
        <taxon>Alphaproteobacteria</taxon>
        <taxon>Hyphomicrobiales</taxon>
        <taxon>Brucellaceae</taxon>
        <taxon>Brucella/Ochrobactrum group</taxon>
        <taxon>Brucella</taxon>
    </lineage>
</organism>
<evidence type="ECO:0000256" key="6">
    <source>
        <dbReference type="ARBA" id="ARBA00022989"/>
    </source>
</evidence>
<comment type="subunit">
    <text evidence="9">The Tat system comprises two distinct complexes: a TatABC complex, containing multiple copies of TatA, TatB and TatC subunits, and a separate TatA complex, containing only TatA subunits. Substrates initially bind to the TatABC complex, which probably triggers association of the separate TatA complex to form the active translocon.</text>
</comment>
<evidence type="ECO:0000313" key="13">
    <source>
        <dbReference type="Proteomes" id="UP001184614"/>
    </source>
</evidence>
<evidence type="ECO:0000256" key="10">
    <source>
        <dbReference type="SAM" id="MobiDB-lite"/>
    </source>
</evidence>
<sequence length="223" mass="23549">MFDIGWSELLIIAIVMIVVVGPKDLPKMLRAFGKATARMRSTANEFRNQFNEALKEAELEDVKNIVDEARKLDPRSKLTQVFDPIRSAGEDIRAGLQSTTSMSPAEPAKFAEVTTPVEPNGATVPVEAPVEKPVAKPKAPRKKAAPAAAVETPVAETPVKAKPRAAKPKAVAKSETVAKPAAPKPAKVAAAKKPAVAKATTTKVAAPAKKTTKKTTDKTGSKA</sequence>
<evidence type="ECO:0000256" key="11">
    <source>
        <dbReference type="SAM" id="Phobius"/>
    </source>
</evidence>
<evidence type="ECO:0000256" key="7">
    <source>
        <dbReference type="ARBA" id="ARBA00023010"/>
    </source>
</evidence>